<dbReference type="GO" id="GO:0003677">
    <property type="term" value="F:DNA binding"/>
    <property type="evidence" value="ECO:0007669"/>
    <property type="project" value="UniProtKB-KW"/>
</dbReference>
<reference evidence="6" key="1">
    <citation type="submission" date="2023-03" db="UniProtKB">
        <authorList>
            <consortium name="EnsemblPlants"/>
        </authorList>
    </citation>
    <scope>IDENTIFICATION</scope>
</reference>
<dbReference type="EnsemblPlants" id="MELO3C004694.2.1">
    <property type="protein sequence ID" value="MELO3C004694.2.1"/>
    <property type="gene ID" value="MELO3C004694.2"/>
</dbReference>
<keyword evidence="3" id="KW-0804">Transcription</keyword>
<dbReference type="Gene3D" id="2.170.150.80">
    <property type="entry name" value="NAC domain"/>
    <property type="match status" value="1"/>
</dbReference>
<dbReference type="PANTHER" id="PTHR31744">
    <property type="entry name" value="PROTEIN CUP-SHAPED COTYLEDON 2-RELATED"/>
    <property type="match status" value="1"/>
</dbReference>
<evidence type="ECO:0000256" key="1">
    <source>
        <dbReference type="ARBA" id="ARBA00023015"/>
    </source>
</evidence>
<evidence type="ECO:0000256" key="2">
    <source>
        <dbReference type="ARBA" id="ARBA00023125"/>
    </source>
</evidence>
<dbReference type="PANTHER" id="PTHR31744:SF220">
    <property type="entry name" value="LOW QUALITY PROTEIN: NAC DOMAIN-CONTAINING PROTEIN 90-LIKE"/>
    <property type="match status" value="1"/>
</dbReference>
<protein>
    <recommendedName>
        <fullName evidence="5">NAC domain-containing protein</fullName>
    </recommendedName>
</protein>
<dbReference type="InterPro" id="IPR036093">
    <property type="entry name" value="NAC_dom_sf"/>
</dbReference>
<keyword evidence="4" id="KW-0539">Nucleus</keyword>
<dbReference type="PROSITE" id="PS51005">
    <property type="entry name" value="NAC"/>
    <property type="match status" value="1"/>
</dbReference>
<evidence type="ECO:0000313" key="6">
    <source>
        <dbReference type="EnsemblPlants" id="MELO3C004694.2.1"/>
    </source>
</evidence>
<accession>A0A9I9CJW8</accession>
<proteinExistence type="predicted"/>
<dbReference type="SUPFAM" id="SSF101941">
    <property type="entry name" value="NAC domain"/>
    <property type="match status" value="2"/>
</dbReference>
<evidence type="ECO:0000256" key="3">
    <source>
        <dbReference type="ARBA" id="ARBA00023163"/>
    </source>
</evidence>
<dbReference type="Pfam" id="PF02365">
    <property type="entry name" value="NAM"/>
    <property type="match status" value="2"/>
</dbReference>
<organism evidence="6">
    <name type="scientific">Cucumis melo</name>
    <name type="common">Muskmelon</name>
    <dbReference type="NCBI Taxonomy" id="3656"/>
    <lineage>
        <taxon>Eukaryota</taxon>
        <taxon>Viridiplantae</taxon>
        <taxon>Streptophyta</taxon>
        <taxon>Embryophyta</taxon>
        <taxon>Tracheophyta</taxon>
        <taxon>Spermatophyta</taxon>
        <taxon>Magnoliopsida</taxon>
        <taxon>eudicotyledons</taxon>
        <taxon>Gunneridae</taxon>
        <taxon>Pentapetalae</taxon>
        <taxon>rosids</taxon>
        <taxon>fabids</taxon>
        <taxon>Cucurbitales</taxon>
        <taxon>Cucurbitaceae</taxon>
        <taxon>Benincaseae</taxon>
        <taxon>Cucumis</taxon>
    </lineage>
</organism>
<keyword evidence="1" id="KW-0805">Transcription regulation</keyword>
<evidence type="ECO:0000259" key="5">
    <source>
        <dbReference type="PROSITE" id="PS51005"/>
    </source>
</evidence>
<evidence type="ECO:0000256" key="4">
    <source>
        <dbReference type="ARBA" id="ARBA00023242"/>
    </source>
</evidence>
<name>A0A9I9CJW8_CUCME</name>
<dbReference type="Gramene" id="MELO3C004694.2.1">
    <property type="protein sequence ID" value="MELO3C004694.2.1"/>
    <property type="gene ID" value="MELO3C004694.2"/>
</dbReference>
<dbReference type="InterPro" id="IPR003441">
    <property type="entry name" value="NAC-dom"/>
</dbReference>
<dbReference type="GO" id="GO:0006355">
    <property type="term" value="P:regulation of DNA-templated transcription"/>
    <property type="evidence" value="ECO:0007669"/>
    <property type="project" value="InterPro"/>
</dbReference>
<sequence>MAMQEEEEEESIHEYPPGFRFYPTEEELLSFYLPHQLQTQLPEMHRVIPLLNIYDFDPWDLPRVNFYNESPILMKFKVPMFTIETSLKVLRKRGYVLGESEFAGELCKGDNEQWFFFVPRQEREARGGRPSRTTAAGYWKATGSPVYVYSSASKVIGLKKTMVFYKGRAPTGTKTKWKMHEYRAIDDSAKLRHEFSLCRVYVISGCFRAFDRRPMEVIAAARKNADPKMKGKVTSPEISCSAAAMVHCDGSGSNWRMDEDEKFEESIWEWEKMDWP</sequence>
<dbReference type="AlphaFoldDB" id="A0A9I9CJW8"/>
<feature type="domain" description="NAC" evidence="5">
    <location>
        <begin position="15"/>
        <end position="203"/>
    </location>
</feature>
<keyword evidence="2" id="KW-0238">DNA-binding</keyword>